<gene>
    <name evidence="1" type="ORF">ACFQJ6_22115</name>
</gene>
<evidence type="ECO:0000313" key="2">
    <source>
        <dbReference type="Proteomes" id="UP001596407"/>
    </source>
</evidence>
<protein>
    <recommendedName>
        <fullName evidence="3">Metallo-beta-lactamase domain-containing protein</fullName>
    </recommendedName>
</protein>
<evidence type="ECO:0008006" key="3">
    <source>
        <dbReference type="Google" id="ProtNLM"/>
    </source>
</evidence>
<name>A0ABD5WT38_9EURY</name>
<organism evidence="1 2">
    <name type="scientific">Halorussus caseinilyticus</name>
    <dbReference type="NCBI Taxonomy" id="3034025"/>
    <lineage>
        <taxon>Archaea</taxon>
        <taxon>Methanobacteriati</taxon>
        <taxon>Methanobacteriota</taxon>
        <taxon>Stenosarchaea group</taxon>
        <taxon>Halobacteria</taxon>
        <taxon>Halobacteriales</taxon>
        <taxon>Haladaptataceae</taxon>
        <taxon>Halorussus</taxon>
    </lineage>
</organism>
<dbReference type="Proteomes" id="UP001596407">
    <property type="component" value="Unassembled WGS sequence"/>
</dbReference>
<sequence>MDELATELGDVAGVVVLSNYHARDAGRIARRHDVPVYLPASMTRVGERVAAPVERCAATLGDSGFRVRTRTPLPGWREAVAYRPADGTLYVPDLLGTAPVYRVGDERLGVYLLRRPVPPRDLLGGLEPERLLFGHGRGVFEDAADALSGALDRARTGFPRALLTSGPTQIRALVGAIRE</sequence>
<comment type="caution">
    <text evidence="1">The sequence shown here is derived from an EMBL/GenBank/DDBJ whole genome shotgun (WGS) entry which is preliminary data.</text>
</comment>
<proteinExistence type="predicted"/>
<accession>A0ABD5WT38</accession>
<keyword evidence="2" id="KW-1185">Reference proteome</keyword>
<evidence type="ECO:0000313" key="1">
    <source>
        <dbReference type="EMBL" id="MFC7082374.1"/>
    </source>
</evidence>
<reference evidence="1 2" key="1">
    <citation type="journal article" date="2019" name="Int. J. Syst. Evol. Microbiol.">
        <title>The Global Catalogue of Microorganisms (GCM) 10K type strain sequencing project: providing services to taxonomists for standard genome sequencing and annotation.</title>
        <authorList>
            <consortium name="The Broad Institute Genomics Platform"/>
            <consortium name="The Broad Institute Genome Sequencing Center for Infectious Disease"/>
            <person name="Wu L."/>
            <person name="Ma J."/>
        </authorList>
    </citation>
    <scope>NUCLEOTIDE SEQUENCE [LARGE SCALE GENOMIC DNA]</scope>
    <source>
        <strain evidence="1 2">DT72</strain>
    </source>
</reference>
<dbReference type="EMBL" id="JBHSZH010000005">
    <property type="protein sequence ID" value="MFC7082374.1"/>
    <property type="molecule type" value="Genomic_DNA"/>
</dbReference>
<dbReference type="RefSeq" id="WP_382210324.1">
    <property type="nucleotide sequence ID" value="NZ_JBHSZH010000005.1"/>
</dbReference>
<dbReference type="AlphaFoldDB" id="A0ABD5WT38"/>